<gene>
    <name evidence="3" type="ORF">N0V83_004421</name>
</gene>
<sequence length="454" mass="50041">MSPISNDQDANSSKRPIRIAGASGGFSDRQRAIRDLAALDIDCHQLLTSLVKGEVEKQGLPLKVVYVEGDEVTDTVNRLIKEGEPFTSLMTGESLKEWGYTPIHAQCYLGGAGIAEALRYGAGIVICGRVADAAPAVGAGMWWHGWDRQKDFDQIAGSLICGHLVECAAYVISGYFSGFKRLMENCENLGFPMAELAEDGSCVITKEENGTGGEVSVGTVSSQLLYEIQGPFYYGSDVTACLEDIKMEEIGAKVRVSGIKGMPPPSTTKVGLTAVGGYQAEFHIYICGLDLEAKTEWIERQIRYSAGEAGLQGCPGWTLGNDQRQSEGKIHYEYYVTLLRQSEVQHHVVVPYEDNRIIDIPPIANLRDYPRDQPSYGTKDAIDVKSCGPTTRGPLGWVIAADANVGFYVRNDDEWDWFRSLMTIEKVKYLLDEEYKGGEIERFENPGIRAGKWY</sequence>
<dbReference type="EMBL" id="JAPEUY010000007">
    <property type="protein sequence ID" value="KAJ4371205.1"/>
    <property type="molecule type" value="Genomic_DNA"/>
</dbReference>
<dbReference type="InterPro" id="IPR010839">
    <property type="entry name" value="AtuA_N"/>
</dbReference>
<accession>A0A9W9CMX2</accession>
<evidence type="ECO:0000313" key="3">
    <source>
        <dbReference type="EMBL" id="KAJ4371205.1"/>
    </source>
</evidence>
<reference evidence="3" key="1">
    <citation type="submission" date="2022-10" db="EMBL/GenBank/DDBJ databases">
        <title>Tapping the CABI collections for fungal endophytes: first genome assemblies for Collariella, Neodidymelliopsis, Ascochyta clinopodiicola, Didymella pomorum, Didymosphaeria variabile, Neocosmospora piperis and Neocucurbitaria cava.</title>
        <authorList>
            <person name="Hill R."/>
        </authorList>
    </citation>
    <scope>NUCLEOTIDE SEQUENCE</scope>
    <source>
        <strain evidence="3">IMI 356814</strain>
    </source>
</reference>
<dbReference type="Pfam" id="PF07287">
    <property type="entry name" value="AtuA"/>
    <property type="match status" value="1"/>
</dbReference>
<feature type="region of interest" description="Disordered" evidence="1">
    <location>
        <begin position="1"/>
        <end position="22"/>
    </location>
</feature>
<feature type="compositionally biased region" description="Polar residues" evidence="1">
    <location>
        <begin position="1"/>
        <end position="14"/>
    </location>
</feature>
<evidence type="ECO:0000313" key="4">
    <source>
        <dbReference type="Proteomes" id="UP001140560"/>
    </source>
</evidence>
<organism evidence="3 4">
    <name type="scientific">Neocucurbitaria cava</name>
    <dbReference type="NCBI Taxonomy" id="798079"/>
    <lineage>
        <taxon>Eukaryota</taxon>
        <taxon>Fungi</taxon>
        <taxon>Dikarya</taxon>
        <taxon>Ascomycota</taxon>
        <taxon>Pezizomycotina</taxon>
        <taxon>Dothideomycetes</taxon>
        <taxon>Pleosporomycetidae</taxon>
        <taxon>Pleosporales</taxon>
        <taxon>Pleosporineae</taxon>
        <taxon>Cucurbitariaceae</taxon>
        <taxon>Neocucurbitaria</taxon>
    </lineage>
</organism>
<protein>
    <recommendedName>
        <fullName evidence="2">Acyclic terpene utilisation N-terminal domain-containing protein</fullName>
    </recommendedName>
</protein>
<dbReference type="AlphaFoldDB" id="A0A9W9CMX2"/>
<dbReference type="Proteomes" id="UP001140560">
    <property type="component" value="Unassembled WGS sequence"/>
</dbReference>
<evidence type="ECO:0000259" key="2">
    <source>
        <dbReference type="Pfam" id="PF07287"/>
    </source>
</evidence>
<comment type="caution">
    <text evidence="3">The sequence shown here is derived from an EMBL/GenBank/DDBJ whole genome shotgun (WGS) entry which is preliminary data.</text>
</comment>
<proteinExistence type="predicted"/>
<dbReference type="PANTHER" id="PTHR47585:SF2">
    <property type="entry name" value="DUF1446 DOMAIN PROTEIN (AFU_ORTHOLOGUE AFUA_6G11420)"/>
    <property type="match status" value="1"/>
</dbReference>
<evidence type="ECO:0000256" key="1">
    <source>
        <dbReference type="SAM" id="MobiDB-lite"/>
    </source>
</evidence>
<dbReference type="OrthoDB" id="10265871at2759"/>
<name>A0A9W9CMX2_9PLEO</name>
<keyword evidence="4" id="KW-1185">Reference proteome</keyword>
<feature type="domain" description="Acyclic terpene utilisation N-terminal" evidence="2">
    <location>
        <begin position="49"/>
        <end position="309"/>
    </location>
</feature>
<dbReference type="PANTHER" id="PTHR47585">
    <property type="match status" value="1"/>
</dbReference>